<gene>
    <name evidence="1" type="ORF">H4W31_000186</name>
</gene>
<dbReference type="AlphaFoldDB" id="A0A927LXW3"/>
<proteinExistence type="predicted"/>
<keyword evidence="2" id="KW-1185">Reference proteome</keyword>
<evidence type="ECO:0000313" key="2">
    <source>
        <dbReference type="Proteomes" id="UP000649753"/>
    </source>
</evidence>
<comment type="caution">
    <text evidence="1">The sequence shown here is derived from an EMBL/GenBank/DDBJ whole genome shotgun (WGS) entry which is preliminary data.</text>
</comment>
<protein>
    <submittedName>
        <fullName evidence="1">Uncharacterized protein</fullName>
    </submittedName>
</protein>
<accession>A0A927LXW3</accession>
<organism evidence="1 2">
    <name type="scientific">Plantactinospora soyae</name>
    <dbReference type="NCBI Taxonomy" id="1544732"/>
    <lineage>
        <taxon>Bacteria</taxon>
        <taxon>Bacillati</taxon>
        <taxon>Actinomycetota</taxon>
        <taxon>Actinomycetes</taxon>
        <taxon>Micromonosporales</taxon>
        <taxon>Micromonosporaceae</taxon>
        <taxon>Plantactinospora</taxon>
    </lineage>
</organism>
<reference evidence="1" key="1">
    <citation type="submission" date="2020-10" db="EMBL/GenBank/DDBJ databases">
        <title>Sequencing the genomes of 1000 actinobacteria strains.</title>
        <authorList>
            <person name="Klenk H.-P."/>
        </authorList>
    </citation>
    <scope>NUCLEOTIDE SEQUENCE</scope>
    <source>
        <strain evidence="1">DSM 46832</strain>
    </source>
</reference>
<dbReference type="RefSeq" id="WP_192764891.1">
    <property type="nucleotide sequence ID" value="NZ_JADBEB010000001.1"/>
</dbReference>
<dbReference type="EMBL" id="JADBEB010000001">
    <property type="protein sequence ID" value="MBE1484548.1"/>
    <property type="molecule type" value="Genomic_DNA"/>
</dbReference>
<evidence type="ECO:0000313" key="1">
    <source>
        <dbReference type="EMBL" id="MBE1484548.1"/>
    </source>
</evidence>
<sequence>MSRRALAVGLVAALLCGGCGEDELTKLRLGTPATLPVAVLRDADGAISITPFEVWRGTPDDLIGLDVRHNDGTEELAPSGTPYYVPTTFGNHSPGIMPKPSIHRWVRAVDTDGEYVEPLDDPQWQPGKDPCEGFTFREGDSAVEVLDICLVFVLPEGAELDYLRTAAPGEERFAWAVPRKDATAPPRR</sequence>
<dbReference type="Proteomes" id="UP000649753">
    <property type="component" value="Unassembled WGS sequence"/>
</dbReference>
<name>A0A927LXW3_9ACTN</name>